<organism evidence="1 2">
    <name type="scientific">Saprolegnia parasitica (strain CBS 223.65)</name>
    <dbReference type="NCBI Taxonomy" id="695850"/>
    <lineage>
        <taxon>Eukaryota</taxon>
        <taxon>Sar</taxon>
        <taxon>Stramenopiles</taxon>
        <taxon>Oomycota</taxon>
        <taxon>Saprolegniomycetes</taxon>
        <taxon>Saprolegniales</taxon>
        <taxon>Saprolegniaceae</taxon>
        <taxon>Saprolegnia</taxon>
    </lineage>
</organism>
<dbReference type="Proteomes" id="UP000030745">
    <property type="component" value="Unassembled WGS sequence"/>
</dbReference>
<evidence type="ECO:0000313" key="2">
    <source>
        <dbReference type="Proteomes" id="UP000030745"/>
    </source>
</evidence>
<accession>A0A067CBC2</accession>
<dbReference type="AlphaFoldDB" id="A0A067CBC2"/>
<dbReference type="EMBL" id="KK583215">
    <property type="protein sequence ID" value="KDO27773.1"/>
    <property type="molecule type" value="Genomic_DNA"/>
</dbReference>
<dbReference type="KEGG" id="spar:SPRG_07372"/>
<evidence type="ECO:0000313" key="1">
    <source>
        <dbReference type="EMBL" id="KDO27773.1"/>
    </source>
</evidence>
<keyword evidence="2" id="KW-1185">Reference proteome</keyword>
<sequence length="378" mass="39556">MLYGTFRAGADSALARPALTATAAKALLLVFFLWGVGVLETSSVPLRLPDPGASTRLPSPSHHDVERAFHVNGWTMASSSYFYLSPATIDDNAIWKSHSGLDVALAPLVPPTCLASVDLDVAMMFVDGPELPSITQPAVAVAHLAADVHANCAIVARAYDLGYTGVIFHTPAETSSFDICPAITAALDITPGAPFVKGAPRLSLGATRARHRVPAYISLVDTAALASLRLSHHDGTLHLHRTCDVQVQTAPTLTGHLSSPKIGSAAVALGVYLDGASHAELVATVARTLRARMQAGWTPTKSVMLVVWPNEASAVEWLEDPANAHVTLLRLDEASTTAVTTAGTRGGDAYKVDAVNVPHLRRAASAAVIIDTLVALAA</sequence>
<protein>
    <submittedName>
        <fullName evidence="1">Uncharacterized protein</fullName>
    </submittedName>
</protein>
<name>A0A067CBC2_SAPPC</name>
<reference evidence="1 2" key="1">
    <citation type="journal article" date="2013" name="PLoS Genet.">
        <title>Distinctive expansion of potential virulence genes in the genome of the oomycete fish pathogen Saprolegnia parasitica.</title>
        <authorList>
            <person name="Jiang R.H."/>
            <person name="de Bruijn I."/>
            <person name="Haas B.J."/>
            <person name="Belmonte R."/>
            <person name="Lobach L."/>
            <person name="Christie J."/>
            <person name="van den Ackerveken G."/>
            <person name="Bottin A."/>
            <person name="Bulone V."/>
            <person name="Diaz-Moreno S.M."/>
            <person name="Dumas B."/>
            <person name="Fan L."/>
            <person name="Gaulin E."/>
            <person name="Govers F."/>
            <person name="Grenville-Briggs L.J."/>
            <person name="Horner N.R."/>
            <person name="Levin J.Z."/>
            <person name="Mammella M."/>
            <person name="Meijer H.J."/>
            <person name="Morris P."/>
            <person name="Nusbaum C."/>
            <person name="Oome S."/>
            <person name="Phillips A.J."/>
            <person name="van Rooyen D."/>
            <person name="Rzeszutek E."/>
            <person name="Saraiva M."/>
            <person name="Secombes C.J."/>
            <person name="Seidl M.F."/>
            <person name="Snel B."/>
            <person name="Stassen J.H."/>
            <person name="Sykes S."/>
            <person name="Tripathy S."/>
            <person name="van den Berg H."/>
            <person name="Vega-Arreguin J.C."/>
            <person name="Wawra S."/>
            <person name="Young S.K."/>
            <person name="Zeng Q."/>
            <person name="Dieguez-Uribeondo J."/>
            <person name="Russ C."/>
            <person name="Tyler B.M."/>
            <person name="van West P."/>
        </authorList>
    </citation>
    <scope>NUCLEOTIDE SEQUENCE [LARGE SCALE GENOMIC DNA]</scope>
    <source>
        <strain evidence="1 2">CBS 223.65</strain>
    </source>
</reference>
<dbReference type="RefSeq" id="XP_012201548.1">
    <property type="nucleotide sequence ID" value="XM_012346158.1"/>
</dbReference>
<gene>
    <name evidence="1" type="ORF">SPRG_07372</name>
</gene>
<dbReference type="OrthoDB" id="10356197at2759"/>
<dbReference type="OMA" id="ARMNAGW"/>
<dbReference type="VEuPathDB" id="FungiDB:SPRG_07372"/>
<proteinExistence type="predicted"/>
<dbReference type="GeneID" id="24129647"/>